<evidence type="ECO:0008006" key="3">
    <source>
        <dbReference type="Google" id="ProtNLM"/>
    </source>
</evidence>
<comment type="caution">
    <text evidence="1">The sequence shown here is derived from an EMBL/GenBank/DDBJ whole genome shotgun (WGS) entry which is preliminary data.</text>
</comment>
<dbReference type="OrthoDB" id="2788229at2759"/>
<organism evidence="1 2">
    <name type="scientific">Agrocybe chaxingu</name>
    <dbReference type="NCBI Taxonomy" id="84603"/>
    <lineage>
        <taxon>Eukaryota</taxon>
        <taxon>Fungi</taxon>
        <taxon>Dikarya</taxon>
        <taxon>Basidiomycota</taxon>
        <taxon>Agaricomycotina</taxon>
        <taxon>Agaricomycetes</taxon>
        <taxon>Agaricomycetidae</taxon>
        <taxon>Agaricales</taxon>
        <taxon>Agaricineae</taxon>
        <taxon>Strophariaceae</taxon>
        <taxon>Agrocybe</taxon>
    </lineage>
</organism>
<dbReference type="EMBL" id="JANKHO010000765">
    <property type="protein sequence ID" value="KAJ3506452.1"/>
    <property type="molecule type" value="Genomic_DNA"/>
</dbReference>
<name>A0A9W8MTP2_9AGAR</name>
<accession>A0A9W8MTP2</accession>
<dbReference type="Proteomes" id="UP001148786">
    <property type="component" value="Unassembled WGS sequence"/>
</dbReference>
<sequence length="482" mass="53226">MSNPVVSLPQETLESIIDFLHDDRPTLLTCSLASPRLMPACRHHLFSEVLVHPTRLTSLLKLLGAPRCSFSRSVSRLIVSGTGVRHVEPQSTSTRPPPRLASSQFGNPISPIYSPHPVLHFLASLNSSSTIDLDVCTPVELERVRERLQRVISVRFSGMSTNDVPEAFWRATDGLIGISTVEVDRVTLHSPSHFLEHLSSLPSLRSLSISSISASHASAGNPPTTGYSVPKVQGRLDLPLLDLRRTHNLSLFFQNQGTSRDGRASVAFLEWLLAQHIVPTAHTFKFNVDCEPEMLAPLMRYMDAVGAGVREAWLAIPSSAPDRGATPRRTAYYAPEQPTTTRGVLPEALCRAFFLTQSSFFAFLISLFRIKALIPRTPSPIPPTHINFTHRRHQTRPTLVLRHTGLRAPAAFYVVWPAFDHPGGVLLSYIIFNLILNLFLVESISGTNIIVSRPSQRPAGRAEVEGTQHRTLAEEPVGRVCS</sequence>
<dbReference type="AlphaFoldDB" id="A0A9W8MTP2"/>
<keyword evidence="2" id="KW-1185">Reference proteome</keyword>
<proteinExistence type="predicted"/>
<protein>
    <recommendedName>
        <fullName evidence="3">F-box domain-containing protein</fullName>
    </recommendedName>
</protein>
<gene>
    <name evidence="1" type="ORF">NLJ89_g6862</name>
</gene>
<evidence type="ECO:0000313" key="2">
    <source>
        <dbReference type="Proteomes" id="UP001148786"/>
    </source>
</evidence>
<reference evidence="1" key="1">
    <citation type="submission" date="2022-07" db="EMBL/GenBank/DDBJ databases">
        <title>Genome Sequence of Agrocybe chaxingu.</title>
        <authorList>
            <person name="Buettner E."/>
        </authorList>
    </citation>
    <scope>NUCLEOTIDE SEQUENCE</scope>
    <source>
        <strain evidence="1">MP-N11</strain>
    </source>
</reference>
<evidence type="ECO:0000313" key="1">
    <source>
        <dbReference type="EMBL" id="KAJ3506452.1"/>
    </source>
</evidence>